<keyword evidence="3" id="KW-1185">Reference proteome</keyword>
<gene>
    <name evidence="2" type="ORF">TNCT_24471</name>
</gene>
<evidence type="ECO:0000313" key="3">
    <source>
        <dbReference type="Proteomes" id="UP000887116"/>
    </source>
</evidence>
<feature type="region of interest" description="Disordered" evidence="1">
    <location>
        <begin position="1"/>
        <end position="105"/>
    </location>
</feature>
<dbReference type="PANTHER" id="PTHR45786:SF74">
    <property type="entry name" value="ATP-DEPENDENT DNA HELICASE"/>
    <property type="match status" value="1"/>
</dbReference>
<feature type="compositionally biased region" description="Basic residues" evidence="1">
    <location>
        <begin position="1"/>
        <end position="21"/>
    </location>
</feature>
<accession>A0A8X6HRJ6</accession>
<feature type="compositionally biased region" description="Basic and acidic residues" evidence="1">
    <location>
        <begin position="50"/>
        <end position="63"/>
    </location>
</feature>
<dbReference type="AlphaFoldDB" id="A0A8X6HRJ6"/>
<feature type="region of interest" description="Disordered" evidence="1">
    <location>
        <begin position="283"/>
        <end position="318"/>
    </location>
</feature>
<dbReference type="OrthoDB" id="8040188at2759"/>
<evidence type="ECO:0000256" key="1">
    <source>
        <dbReference type="SAM" id="MobiDB-lite"/>
    </source>
</evidence>
<feature type="compositionally biased region" description="Basic and acidic residues" evidence="1">
    <location>
        <begin position="291"/>
        <end position="318"/>
    </location>
</feature>
<evidence type="ECO:0000313" key="2">
    <source>
        <dbReference type="EMBL" id="GFQ91554.1"/>
    </source>
</evidence>
<feature type="compositionally biased region" description="Basic and acidic residues" evidence="1">
    <location>
        <begin position="71"/>
        <end position="86"/>
    </location>
</feature>
<organism evidence="2 3">
    <name type="scientific">Trichonephila clavata</name>
    <name type="common">Joro spider</name>
    <name type="synonym">Nephila clavata</name>
    <dbReference type="NCBI Taxonomy" id="2740835"/>
    <lineage>
        <taxon>Eukaryota</taxon>
        <taxon>Metazoa</taxon>
        <taxon>Ecdysozoa</taxon>
        <taxon>Arthropoda</taxon>
        <taxon>Chelicerata</taxon>
        <taxon>Arachnida</taxon>
        <taxon>Araneae</taxon>
        <taxon>Araneomorphae</taxon>
        <taxon>Entelegynae</taxon>
        <taxon>Araneoidea</taxon>
        <taxon>Nephilidae</taxon>
        <taxon>Trichonephila</taxon>
    </lineage>
</organism>
<dbReference type="Proteomes" id="UP000887116">
    <property type="component" value="Unassembled WGS sequence"/>
</dbReference>
<feature type="compositionally biased region" description="Basic and acidic residues" evidence="1">
    <location>
        <begin position="22"/>
        <end position="34"/>
    </location>
</feature>
<protein>
    <submittedName>
        <fullName evidence="2">Uncharacterized protein</fullName>
    </submittedName>
</protein>
<dbReference type="EMBL" id="BMAO01003999">
    <property type="protein sequence ID" value="GFQ91554.1"/>
    <property type="molecule type" value="Genomic_DNA"/>
</dbReference>
<feature type="region of interest" description="Disordered" evidence="1">
    <location>
        <begin position="211"/>
        <end position="232"/>
    </location>
</feature>
<reference evidence="2" key="1">
    <citation type="submission" date="2020-07" db="EMBL/GenBank/DDBJ databases">
        <title>Multicomponent nature underlies the extraordinary mechanical properties of spider dragline silk.</title>
        <authorList>
            <person name="Kono N."/>
            <person name="Nakamura H."/>
            <person name="Mori M."/>
            <person name="Yoshida Y."/>
            <person name="Ohtoshi R."/>
            <person name="Malay A.D."/>
            <person name="Moran D.A.P."/>
            <person name="Tomita M."/>
            <person name="Numata K."/>
            <person name="Arakawa K."/>
        </authorList>
    </citation>
    <scope>NUCLEOTIDE SEQUENCE</scope>
</reference>
<name>A0A8X6HRJ6_TRICU</name>
<comment type="caution">
    <text evidence="2">The sequence shown here is derived from an EMBL/GenBank/DDBJ whole genome shotgun (WGS) entry which is preliminary data.</text>
</comment>
<feature type="compositionally biased region" description="Basic and acidic residues" evidence="1">
    <location>
        <begin position="94"/>
        <end position="105"/>
    </location>
</feature>
<proteinExistence type="predicted"/>
<sequence length="808" mass="95724">MPKRKSNLSKNTRKAKTQRLQRKNESQKDRESRHTNCRLGISMSRSNESSSERNERLQLDRTRHSSLRSQESLESREKRLQIDRIQHTVSRSLQSRDSRKQRLEDDRIRHAFSRTIESEGSREQRLEDDRIRHAFSRILESDDSREQRLEDDRIRHAFSRILESDDSREQRLEDDRIRHAFSRTIESEGSREQRLEDDRIRHAFSRILESDDSREQRLEDDQSEGSREQRLEDDRIRHAFSRILESDDSREQRLEDDRIRHAFSRILESVEFKEQRLEDDRIRHAVSRSQEPGDSREQRLESDRHYHQKQREFETQEQHDIRVTEQCDRYHESQGQRIERLAHLRESVSAIRQSETNFDRKRRLITARQTTSALRDIESEENRRQRLNNDHVRRTNRRNIAWREKFNSGFNYDTQINYSAASEIGPMNVCCNYCKALRWKDESKGICCSSGKVRLDSIQQPPEPLKSLLCGEHDQSQHFLNNIRRYNSAFQMTSFGAKEVHKGNYMPTFKIQGQLYHLIGSLLPVDNARESFLQIYFISDYVLQRDARLQCFPNLNPMLVESLQSMLIEINSYIRDFKTALQYFPPNSNENDYKIVINADRRPSAEHRGRHNEPTTNEVSVLLVRMVIQFYRRCSPENGGIRTTIRSRANCIDINNRWIVPFSPVLSCTFRAHINVDLCSSVKSIKYICKYVNKGSDLVVFGVQNANDEVTSYQNGRYISTSEAIWHILSFSIHERFPPVTHLDIHLENGQRIYFDRSNVRGVVENPRNTTLMAFFDLCQNDEFAASLLYEEIPGYYTFNKQNGSFQR</sequence>
<dbReference type="PANTHER" id="PTHR45786">
    <property type="entry name" value="DNA BINDING PROTEIN-LIKE"/>
    <property type="match status" value="1"/>
</dbReference>